<evidence type="ECO:0000313" key="2">
    <source>
        <dbReference type="Proteomes" id="UP000321805"/>
    </source>
</evidence>
<proteinExistence type="predicted"/>
<dbReference type="RefSeq" id="WP_146915502.1">
    <property type="nucleotide sequence ID" value="NZ_CP042430.1"/>
</dbReference>
<dbReference type="InterPro" id="IPR014729">
    <property type="entry name" value="Rossmann-like_a/b/a_fold"/>
</dbReference>
<organism evidence="1 2">
    <name type="scientific">Baekduia soli</name>
    <dbReference type="NCBI Taxonomy" id="496014"/>
    <lineage>
        <taxon>Bacteria</taxon>
        <taxon>Bacillati</taxon>
        <taxon>Actinomycetota</taxon>
        <taxon>Thermoleophilia</taxon>
        <taxon>Solirubrobacterales</taxon>
        <taxon>Baekduiaceae</taxon>
        <taxon>Baekduia</taxon>
    </lineage>
</organism>
<dbReference type="Gene3D" id="3.40.50.620">
    <property type="entry name" value="HUPs"/>
    <property type="match status" value="1"/>
</dbReference>
<evidence type="ECO:0008006" key="3">
    <source>
        <dbReference type="Google" id="ProtNLM"/>
    </source>
</evidence>
<dbReference type="SUPFAM" id="SSF52402">
    <property type="entry name" value="Adenine nucleotide alpha hydrolases-like"/>
    <property type="match status" value="1"/>
</dbReference>
<sequence>MTGPSAHILVVAHRTAATPRLLEAVRRRAQTGPCRITLLVPRPYWDPDTEEAEAVVELAIPLLEQAAGRRVDAVTGGADPVEAVRTVMTTTPVDEIILSTLPRRVSHWLHRDVPARLQRLGIPITVITAAQSSQRLDTAR</sequence>
<dbReference type="Proteomes" id="UP000321805">
    <property type="component" value="Chromosome"/>
</dbReference>
<evidence type="ECO:0000313" key="1">
    <source>
        <dbReference type="EMBL" id="QEC46372.1"/>
    </source>
</evidence>
<dbReference type="EMBL" id="CP042430">
    <property type="protein sequence ID" value="QEC46372.1"/>
    <property type="molecule type" value="Genomic_DNA"/>
</dbReference>
<accession>A0A5B8U076</accession>
<name>A0A5B8U076_9ACTN</name>
<reference evidence="1 2" key="1">
    <citation type="journal article" date="2018" name="J. Microbiol.">
        <title>Baekduia soli gen. nov., sp. nov., a novel bacterium isolated from the soil of Baekdu Mountain and proposal of a novel family name, Baekduiaceae fam. nov.</title>
        <authorList>
            <person name="An D.S."/>
            <person name="Siddiqi M.Z."/>
            <person name="Kim K.H."/>
            <person name="Yu H.S."/>
            <person name="Im W.T."/>
        </authorList>
    </citation>
    <scope>NUCLEOTIDE SEQUENCE [LARGE SCALE GENOMIC DNA]</scope>
    <source>
        <strain evidence="1 2">BR7-21</strain>
    </source>
</reference>
<protein>
    <recommendedName>
        <fullName evidence="3">Universal stress protein</fullName>
    </recommendedName>
</protein>
<gene>
    <name evidence="1" type="ORF">FSW04_01440</name>
</gene>
<dbReference type="OrthoDB" id="5184682at2"/>
<dbReference type="KEGG" id="bsol:FSW04_01440"/>
<dbReference type="AlphaFoldDB" id="A0A5B8U076"/>
<keyword evidence="2" id="KW-1185">Reference proteome</keyword>